<evidence type="ECO:0000259" key="4">
    <source>
        <dbReference type="SMART" id="SM00479"/>
    </source>
</evidence>
<dbReference type="InterPro" id="IPR012337">
    <property type="entry name" value="RNaseH-like_sf"/>
</dbReference>
<keyword evidence="3" id="KW-0269">Exonuclease</keyword>
<dbReference type="GO" id="GO:0008408">
    <property type="term" value="F:3'-5' exonuclease activity"/>
    <property type="evidence" value="ECO:0007669"/>
    <property type="project" value="TreeGrafter"/>
</dbReference>
<keyword evidence="1" id="KW-0540">Nuclease</keyword>
<evidence type="ECO:0000256" key="2">
    <source>
        <dbReference type="ARBA" id="ARBA00022801"/>
    </source>
</evidence>
<keyword evidence="2 5" id="KW-0378">Hydrolase</keyword>
<evidence type="ECO:0000256" key="1">
    <source>
        <dbReference type="ARBA" id="ARBA00022722"/>
    </source>
</evidence>
<dbReference type="PANTHER" id="PTHR30231:SF4">
    <property type="entry name" value="PROTEIN NEN2"/>
    <property type="match status" value="1"/>
</dbReference>
<dbReference type="GO" id="GO:0005829">
    <property type="term" value="C:cytosol"/>
    <property type="evidence" value="ECO:0007669"/>
    <property type="project" value="TreeGrafter"/>
</dbReference>
<dbReference type="CDD" id="cd17748">
    <property type="entry name" value="BRCT_DNA_ligase_like"/>
    <property type="match status" value="1"/>
</dbReference>
<dbReference type="GO" id="GO:0006259">
    <property type="term" value="P:DNA metabolic process"/>
    <property type="evidence" value="ECO:0007669"/>
    <property type="project" value="UniProtKB-ARBA"/>
</dbReference>
<dbReference type="InterPro" id="IPR036420">
    <property type="entry name" value="BRCT_dom_sf"/>
</dbReference>
<dbReference type="EC" id="3.1.11.-" evidence="5"/>
<dbReference type="SUPFAM" id="SSF52113">
    <property type="entry name" value="BRCT domain"/>
    <property type="match status" value="1"/>
</dbReference>
<reference evidence="5 6" key="1">
    <citation type="submission" date="2018-06" db="EMBL/GenBank/DDBJ databases">
        <authorList>
            <consortium name="Pathogen Informatics"/>
            <person name="Doyle S."/>
        </authorList>
    </citation>
    <scope>NUCLEOTIDE SEQUENCE [LARGE SCALE GENOMIC DNA]</scope>
    <source>
        <strain evidence="5 6">NCTC7911</strain>
    </source>
</reference>
<dbReference type="InterPro" id="IPR013520">
    <property type="entry name" value="Ribonucl_H"/>
</dbReference>
<evidence type="ECO:0000313" key="6">
    <source>
        <dbReference type="Proteomes" id="UP000254107"/>
    </source>
</evidence>
<dbReference type="PANTHER" id="PTHR30231">
    <property type="entry name" value="DNA POLYMERASE III SUBUNIT EPSILON"/>
    <property type="match status" value="1"/>
</dbReference>
<accession>A0A378QDT8</accession>
<dbReference type="GeneID" id="302269108"/>
<keyword evidence="6" id="KW-1185">Reference proteome</keyword>
<organism evidence="5 6">
    <name type="scientific">Moraxella lacunata</name>
    <dbReference type="NCBI Taxonomy" id="477"/>
    <lineage>
        <taxon>Bacteria</taxon>
        <taxon>Pseudomonadati</taxon>
        <taxon>Pseudomonadota</taxon>
        <taxon>Gammaproteobacteria</taxon>
        <taxon>Moraxellales</taxon>
        <taxon>Moraxellaceae</taxon>
        <taxon>Moraxella</taxon>
    </lineage>
</organism>
<gene>
    <name evidence="5" type="primary">exoX</name>
    <name evidence="5" type="ORF">NCTC7911_00444</name>
</gene>
<dbReference type="SMART" id="SM00479">
    <property type="entry name" value="EXOIII"/>
    <property type="match status" value="1"/>
</dbReference>
<sequence length="280" mass="30709">MSVFVVIDVETANPDLSSICQIGIAVFNDGKLVDEFESLVNPKTYFDWLNVSVHGIDESMVANAPTIQELEPAIRQFLSRGVVCSYGTFDKTALTRAIGDMPSVWLDIMRVVRRTWDKFAYAGYGLANICHHLGIVLDNHHNALTDAKTAGEVLLQAMATSGLTMDDTIKRANQTLSLGYEKSRLKSKGNPDGEYFGEVLAFTGTLSIVREEATALANAKGFDVSPSVNGKTNYLVKGLSDPSKLNGKDKSSKETKALELIQKGQNIVFLSEQDFFEMIK</sequence>
<dbReference type="Gene3D" id="3.40.50.10190">
    <property type="entry name" value="BRCT domain"/>
    <property type="match status" value="1"/>
</dbReference>
<name>A0A378QDT8_MORLA</name>
<dbReference type="InterPro" id="IPR036397">
    <property type="entry name" value="RNaseH_sf"/>
</dbReference>
<dbReference type="SUPFAM" id="SSF53098">
    <property type="entry name" value="Ribonuclease H-like"/>
    <property type="match status" value="1"/>
</dbReference>
<evidence type="ECO:0000313" key="5">
    <source>
        <dbReference type="EMBL" id="STY99076.1"/>
    </source>
</evidence>
<dbReference type="AlphaFoldDB" id="A0A378QDT8"/>
<dbReference type="RefSeq" id="WP_115247177.1">
    <property type="nucleotide sequence ID" value="NZ_UGQC01000001.1"/>
</dbReference>
<protein>
    <submittedName>
        <fullName evidence="5">Exodeoxyribonuclease 10</fullName>
        <ecNumber evidence="5">3.1.11.-</ecNumber>
    </submittedName>
</protein>
<dbReference type="EMBL" id="UGQC01000001">
    <property type="protein sequence ID" value="STY99076.1"/>
    <property type="molecule type" value="Genomic_DNA"/>
</dbReference>
<dbReference type="Proteomes" id="UP000254107">
    <property type="component" value="Unassembled WGS sequence"/>
</dbReference>
<dbReference type="Pfam" id="PF00929">
    <property type="entry name" value="RNase_T"/>
    <property type="match status" value="1"/>
</dbReference>
<feature type="domain" description="Exonuclease" evidence="4">
    <location>
        <begin position="3"/>
        <end position="163"/>
    </location>
</feature>
<proteinExistence type="predicted"/>
<dbReference type="GO" id="GO:0003676">
    <property type="term" value="F:nucleic acid binding"/>
    <property type="evidence" value="ECO:0007669"/>
    <property type="project" value="InterPro"/>
</dbReference>
<evidence type="ECO:0000256" key="3">
    <source>
        <dbReference type="ARBA" id="ARBA00022839"/>
    </source>
</evidence>
<dbReference type="Gene3D" id="3.30.420.10">
    <property type="entry name" value="Ribonuclease H-like superfamily/Ribonuclease H"/>
    <property type="match status" value="1"/>
</dbReference>